<feature type="chain" id="PRO_5036689147" description="Lipoprotein" evidence="2">
    <location>
        <begin position="18"/>
        <end position="80"/>
    </location>
</feature>
<reference evidence="3" key="1">
    <citation type="submission" date="2020-09" db="EMBL/GenBank/DDBJ databases">
        <authorList>
            <person name="Kim M.K."/>
        </authorList>
    </citation>
    <scope>NUCLEOTIDE SEQUENCE</scope>
    <source>
        <strain evidence="3">BT664</strain>
    </source>
</reference>
<evidence type="ECO:0000313" key="3">
    <source>
        <dbReference type="EMBL" id="MBD2770057.1"/>
    </source>
</evidence>
<name>A0A927BHE9_9BACT</name>
<evidence type="ECO:0000256" key="2">
    <source>
        <dbReference type="SAM" id="SignalP"/>
    </source>
</evidence>
<organism evidence="3 4">
    <name type="scientific">Hymenobacter montanus</name>
    <dbReference type="NCBI Taxonomy" id="2771359"/>
    <lineage>
        <taxon>Bacteria</taxon>
        <taxon>Pseudomonadati</taxon>
        <taxon>Bacteroidota</taxon>
        <taxon>Cytophagia</taxon>
        <taxon>Cytophagales</taxon>
        <taxon>Hymenobacteraceae</taxon>
        <taxon>Hymenobacter</taxon>
    </lineage>
</organism>
<gene>
    <name evidence="3" type="ORF">IC235_19385</name>
</gene>
<feature type="compositionally biased region" description="Polar residues" evidence="1">
    <location>
        <begin position="68"/>
        <end position="80"/>
    </location>
</feature>
<protein>
    <recommendedName>
        <fullName evidence="5">Lipoprotein</fullName>
    </recommendedName>
</protein>
<evidence type="ECO:0000256" key="1">
    <source>
        <dbReference type="SAM" id="MobiDB-lite"/>
    </source>
</evidence>
<dbReference type="EMBL" id="JACXAD010000027">
    <property type="protein sequence ID" value="MBD2770057.1"/>
    <property type="molecule type" value="Genomic_DNA"/>
</dbReference>
<keyword evidence="2" id="KW-0732">Signal</keyword>
<feature type="region of interest" description="Disordered" evidence="1">
    <location>
        <begin position="46"/>
        <end position="80"/>
    </location>
</feature>
<sequence length="80" mass="8035">MKHFHAALLLALGSALGACNNGPSTNDQPITGDHPVRADTTAVADTIGQAPGSPAPFVNPTKVGQALGEQSPSPPASRTH</sequence>
<dbReference type="Proteomes" id="UP000612233">
    <property type="component" value="Unassembled WGS sequence"/>
</dbReference>
<dbReference type="RefSeq" id="WP_191006868.1">
    <property type="nucleotide sequence ID" value="NZ_JACXAD010000027.1"/>
</dbReference>
<proteinExistence type="predicted"/>
<accession>A0A927BHE9</accession>
<feature type="signal peptide" evidence="2">
    <location>
        <begin position="1"/>
        <end position="17"/>
    </location>
</feature>
<evidence type="ECO:0008006" key="5">
    <source>
        <dbReference type="Google" id="ProtNLM"/>
    </source>
</evidence>
<comment type="caution">
    <text evidence="3">The sequence shown here is derived from an EMBL/GenBank/DDBJ whole genome shotgun (WGS) entry which is preliminary data.</text>
</comment>
<dbReference type="AlphaFoldDB" id="A0A927BHE9"/>
<keyword evidence="4" id="KW-1185">Reference proteome</keyword>
<evidence type="ECO:0000313" key="4">
    <source>
        <dbReference type="Proteomes" id="UP000612233"/>
    </source>
</evidence>
<dbReference type="PROSITE" id="PS51257">
    <property type="entry name" value="PROKAR_LIPOPROTEIN"/>
    <property type="match status" value="1"/>
</dbReference>